<organism evidence="2 3">
    <name type="scientific">Mycena albidolilacea</name>
    <dbReference type="NCBI Taxonomy" id="1033008"/>
    <lineage>
        <taxon>Eukaryota</taxon>
        <taxon>Fungi</taxon>
        <taxon>Dikarya</taxon>
        <taxon>Basidiomycota</taxon>
        <taxon>Agaricomycotina</taxon>
        <taxon>Agaricomycetes</taxon>
        <taxon>Agaricomycetidae</taxon>
        <taxon>Agaricales</taxon>
        <taxon>Marasmiineae</taxon>
        <taxon>Mycenaceae</taxon>
        <taxon>Mycena</taxon>
    </lineage>
</organism>
<accession>A0AAD6Z2W3</accession>
<proteinExistence type="predicted"/>
<evidence type="ECO:0000256" key="1">
    <source>
        <dbReference type="SAM" id="Phobius"/>
    </source>
</evidence>
<keyword evidence="1" id="KW-0472">Membrane</keyword>
<sequence length="385" mass="43601">MDTCNHVQKCRPLFHIIWSCLTTIGLSIWISLCLNVLPSRLGFFARTWRKLRMMLITLIAPELMLGFAARQYVVAHWFAKTYNVSRTHGFFFTMGGFVTRAGHHPIVANTQLRQYLKGIGDIKEGDIVDKSKVDSLITCAALGQVVWFAAQEAARLHEGLPISTLETATVAFAGVQMAIWMLWRQKPRDVSEPILLDPGCRTDAVLRDLGREIQRLEEGPCPPNEDSDAQTLVDYINSKTLHHRLTIGDRLNAVVLGDYRNFDPTSSTSVPSFWSVPFREGPEDLPLVLAGQLICAIVFGVIHCLAWNATFPSIIEMWMWRASALYAAGFPVICFFLLRNTLINADNVCRLLHWRSKEADLDYRIEFMDVGKSLWAFIPQTESYH</sequence>
<reference evidence="2" key="1">
    <citation type="submission" date="2023-03" db="EMBL/GenBank/DDBJ databases">
        <title>Massive genome expansion in bonnet fungi (Mycena s.s.) driven by repeated elements and novel gene families across ecological guilds.</title>
        <authorList>
            <consortium name="Lawrence Berkeley National Laboratory"/>
            <person name="Harder C.B."/>
            <person name="Miyauchi S."/>
            <person name="Viragh M."/>
            <person name="Kuo A."/>
            <person name="Thoen E."/>
            <person name="Andreopoulos B."/>
            <person name="Lu D."/>
            <person name="Skrede I."/>
            <person name="Drula E."/>
            <person name="Henrissat B."/>
            <person name="Morin E."/>
            <person name="Kohler A."/>
            <person name="Barry K."/>
            <person name="LaButti K."/>
            <person name="Morin E."/>
            <person name="Salamov A."/>
            <person name="Lipzen A."/>
            <person name="Mereny Z."/>
            <person name="Hegedus B."/>
            <person name="Baldrian P."/>
            <person name="Stursova M."/>
            <person name="Weitz H."/>
            <person name="Taylor A."/>
            <person name="Grigoriev I.V."/>
            <person name="Nagy L.G."/>
            <person name="Martin F."/>
            <person name="Kauserud H."/>
        </authorList>
    </citation>
    <scope>NUCLEOTIDE SEQUENCE</scope>
    <source>
        <strain evidence="2">CBHHK002</strain>
    </source>
</reference>
<keyword evidence="1" id="KW-1133">Transmembrane helix</keyword>
<protein>
    <submittedName>
        <fullName evidence="2">Uncharacterized protein</fullName>
    </submittedName>
</protein>
<name>A0AAD6Z2W3_9AGAR</name>
<feature type="transmembrane region" description="Helical" evidence="1">
    <location>
        <begin position="58"/>
        <end position="79"/>
    </location>
</feature>
<gene>
    <name evidence="2" type="ORF">DFH08DRAFT_825452</name>
</gene>
<feature type="transmembrane region" description="Helical" evidence="1">
    <location>
        <begin position="285"/>
        <end position="306"/>
    </location>
</feature>
<dbReference type="AlphaFoldDB" id="A0AAD6Z2W3"/>
<dbReference type="PANTHER" id="PTHR35043">
    <property type="entry name" value="TRANSCRIPTION FACTOR DOMAIN-CONTAINING PROTEIN"/>
    <property type="match status" value="1"/>
</dbReference>
<dbReference type="PANTHER" id="PTHR35043:SF8">
    <property type="entry name" value="DUF4220 DOMAIN-CONTAINING PROTEIN"/>
    <property type="match status" value="1"/>
</dbReference>
<feature type="transmembrane region" description="Helical" evidence="1">
    <location>
        <begin position="16"/>
        <end position="37"/>
    </location>
</feature>
<keyword evidence="3" id="KW-1185">Reference proteome</keyword>
<comment type="caution">
    <text evidence="2">The sequence shown here is derived from an EMBL/GenBank/DDBJ whole genome shotgun (WGS) entry which is preliminary data.</text>
</comment>
<keyword evidence="1" id="KW-0812">Transmembrane</keyword>
<evidence type="ECO:0000313" key="3">
    <source>
        <dbReference type="Proteomes" id="UP001218218"/>
    </source>
</evidence>
<evidence type="ECO:0000313" key="2">
    <source>
        <dbReference type="EMBL" id="KAJ7304507.1"/>
    </source>
</evidence>
<dbReference type="EMBL" id="JARIHO010000101">
    <property type="protein sequence ID" value="KAJ7304507.1"/>
    <property type="molecule type" value="Genomic_DNA"/>
</dbReference>
<dbReference type="Proteomes" id="UP001218218">
    <property type="component" value="Unassembled WGS sequence"/>
</dbReference>
<feature type="transmembrane region" description="Helical" evidence="1">
    <location>
        <begin position="318"/>
        <end position="338"/>
    </location>
</feature>